<keyword evidence="8" id="KW-0865">Zymogen</keyword>
<feature type="chain" id="PRO_5026938409" description="trypsin" evidence="12">
    <location>
        <begin position="28"/>
        <end position="273"/>
    </location>
</feature>
<evidence type="ECO:0000256" key="4">
    <source>
        <dbReference type="ARBA" id="ARBA00022670"/>
    </source>
</evidence>
<dbReference type="GeneID" id="111592139"/>
<dbReference type="Proteomes" id="UP000504633">
    <property type="component" value="Unplaced"/>
</dbReference>
<comment type="catalytic activity">
    <reaction evidence="10">
        <text>Preferential cleavage: Arg-|-Xaa, Lys-|-Xaa.</text>
        <dbReference type="EC" id="3.4.21.4"/>
    </reaction>
</comment>
<dbReference type="KEGG" id="dhe:111592139"/>
<keyword evidence="4" id="KW-0645">Protease</keyword>
<evidence type="ECO:0000256" key="9">
    <source>
        <dbReference type="ARBA" id="ARBA00023157"/>
    </source>
</evidence>
<proteinExistence type="inferred from homology"/>
<evidence type="ECO:0000256" key="5">
    <source>
        <dbReference type="ARBA" id="ARBA00022729"/>
    </source>
</evidence>
<sequence>MSKTITSKNILWLSLLLLFTLTGSALGSELSPQGRIINGSEVDIARHPYIVSIRYRRSTGSAYHHECAGVIYSDRAIVTAAQCLENMLVGTRILVVAGGNTRNGSDGLVYPVAKWVYHPEFRTLTGDYDIGLIVLETPLDFNNYRIRKIALRAERPATGRTGIVTGWGYREEWGPSSYNLEQVQVPIVSSEQCNDIYGKGDVTERMICAGDVAQGGRDACQGDTGGPLIVDEQLVGLVSWGRGCGRPGYPTVYTYVPSLKTWIDEMIELAGVL</sequence>
<dbReference type="PANTHER" id="PTHR24276">
    <property type="entry name" value="POLYSERASE-RELATED"/>
    <property type="match status" value="1"/>
</dbReference>
<keyword evidence="6" id="KW-0378">Hydrolase</keyword>
<feature type="signal peptide" evidence="12">
    <location>
        <begin position="1"/>
        <end position="27"/>
    </location>
</feature>
<evidence type="ECO:0000259" key="13">
    <source>
        <dbReference type="PROSITE" id="PS50240"/>
    </source>
</evidence>
<keyword evidence="3" id="KW-0964">Secreted</keyword>
<feature type="domain" description="Peptidase S1" evidence="13">
    <location>
        <begin position="36"/>
        <end position="268"/>
    </location>
</feature>
<evidence type="ECO:0000313" key="15">
    <source>
        <dbReference type="RefSeq" id="XP_023159951.2"/>
    </source>
</evidence>
<comment type="similarity">
    <text evidence="2">Belongs to the peptidase S1 family.</text>
</comment>
<dbReference type="InterPro" id="IPR043504">
    <property type="entry name" value="Peptidase_S1_PA_chymotrypsin"/>
</dbReference>
<dbReference type="EC" id="3.4.21.4" evidence="11"/>
<dbReference type="InterPro" id="IPR009003">
    <property type="entry name" value="Peptidase_S1_PA"/>
</dbReference>
<dbReference type="RefSeq" id="XP_023159951.2">
    <property type="nucleotide sequence ID" value="XM_023304183.2"/>
</dbReference>
<keyword evidence="9" id="KW-1015">Disulfide bond</keyword>
<dbReference type="GO" id="GO:0016485">
    <property type="term" value="P:protein processing"/>
    <property type="evidence" value="ECO:0007669"/>
    <property type="project" value="UniProtKB-ARBA"/>
</dbReference>
<organism evidence="14 15">
    <name type="scientific">Drosophila hydei</name>
    <name type="common">Fruit fly</name>
    <dbReference type="NCBI Taxonomy" id="7224"/>
    <lineage>
        <taxon>Eukaryota</taxon>
        <taxon>Metazoa</taxon>
        <taxon>Ecdysozoa</taxon>
        <taxon>Arthropoda</taxon>
        <taxon>Hexapoda</taxon>
        <taxon>Insecta</taxon>
        <taxon>Pterygota</taxon>
        <taxon>Neoptera</taxon>
        <taxon>Endopterygota</taxon>
        <taxon>Diptera</taxon>
        <taxon>Brachycera</taxon>
        <taxon>Muscomorpha</taxon>
        <taxon>Ephydroidea</taxon>
        <taxon>Drosophilidae</taxon>
        <taxon>Drosophila</taxon>
    </lineage>
</organism>
<dbReference type="AlphaFoldDB" id="A0A6J1L9U6"/>
<dbReference type="GO" id="GO:0004252">
    <property type="term" value="F:serine-type endopeptidase activity"/>
    <property type="evidence" value="ECO:0007669"/>
    <property type="project" value="UniProtKB-EC"/>
</dbReference>
<dbReference type="InterPro" id="IPR001314">
    <property type="entry name" value="Peptidase_S1A"/>
</dbReference>
<evidence type="ECO:0000256" key="3">
    <source>
        <dbReference type="ARBA" id="ARBA00022525"/>
    </source>
</evidence>
<dbReference type="SMART" id="SM00020">
    <property type="entry name" value="Tryp_SPc"/>
    <property type="match status" value="1"/>
</dbReference>
<keyword evidence="7" id="KW-0720">Serine protease</keyword>
<gene>
    <name evidence="15" type="primary">LOC111592139</name>
</gene>
<dbReference type="Pfam" id="PF00089">
    <property type="entry name" value="Trypsin"/>
    <property type="match status" value="1"/>
</dbReference>
<dbReference type="InterPro" id="IPR050430">
    <property type="entry name" value="Peptidase_S1"/>
</dbReference>
<evidence type="ECO:0000256" key="1">
    <source>
        <dbReference type="ARBA" id="ARBA00004239"/>
    </source>
</evidence>
<evidence type="ECO:0000256" key="2">
    <source>
        <dbReference type="ARBA" id="ARBA00007664"/>
    </source>
</evidence>
<evidence type="ECO:0000256" key="12">
    <source>
        <dbReference type="SAM" id="SignalP"/>
    </source>
</evidence>
<dbReference type="GO" id="GO:0005576">
    <property type="term" value="C:extracellular region"/>
    <property type="evidence" value="ECO:0007669"/>
    <property type="project" value="UniProtKB-SubCell"/>
</dbReference>
<dbReference type="InterPro" id="IPR001254">
    <property type="entry name" value="Trypsin_dom"/>
</dbReference>
<dbReference type="CDD" id="cd00190">
    <property type="entry name" value="Tryp_SPc"/>
    <property type="match status" value="1"/>
</dbReference>
<evidence type="ECO:0000256" key="7">
    <source>
        <dbReference type="ARBA" id="ARBA00022825"/>
    </source>
</evidence>
<dbReference type="FunFam" id="2.40.10.10:FF:000047">
    <property type="entry name" value="Trypsin eta"/>
    <property type="match status" value="1"/>
</dbReference>
<name>A0A6J1L9U6_DROHY</name>
<evidence type="ECO:0000256" key="10">
    <source>
        <dbReference type="ARBA" id="ARBA00036320"/>
    </source>
</evidence>
<dbReference type="Gene3D" id="2.40.10.10">
    <property type="entry name" value="Trypsin-like serine proteases"/>
    <property type="match status" value="1"/>
</dbReference>
<dbReference type="OrthoDB" id="10059102at2759"/>
<keyword evidence="5 12" id="KW-0732">Signal</keyword>
<keyword evidence="14" id="KW-1185">Reference proteome</keyword>
<evidence type="ECO:0000313" key="14">
    <source>
        <dbReference type="Proteomes" id="UP000504633"/>
    </source>
</evidence>
<dbReference type="PROSITE" id="PS50240">
    <property type="entry name" value="TRYPSIN_DOM"/>
    <property type="match status" value="1"/>
</dbReference>
<evidence type="ECO:0000256" key="11">
    <source>
        <dbReference type="ARBA" id="ARBA00038868"/>
    </source>
</evidence>
<reference evidence="15" key="1">
    <citation type="submission" date="2025-08" db="UniProtKB">
        <authorList>
            <consortium name="RefSeq"/>
        </authorList>
    </citation>
    <scope>IDENTIFICATION</scope>
    <source>
        <strain evidence="15">15085-1641.00</strain>
        <tissue evidence="15">Whole body</tissue>
    </source>
</reference>
<dbReference type="OMA" id="NWTHHPN"/>
<evidence type="ECO:0000256" key="8">
    <source>
        <dbReference type="ARBA" id="ARBA00023145"/>
    </source>
</evidence>
<evidence type="ECO:0000256" key="6">
    <source>
        <dbReference type="ARBA" id="ARBA00022801"/>
    </source>
</evidence>
<accession>A0A6J1L9U6</accession>
<comment type="subcellular location">
    <subcellularLocation>
        <location evidence="1">Secreted</location>
        <location evidence="1">Extracellular space</location>
    </subcellularLocation>
</comment>
<protein>
    <recommendedName>
        <fullName evidence="11">trypsin</fullName>
        <ecNumber evidence="11">3.4.21.4</ecNumber>
    </recommendedName>
</protein>
<dbReference type="PRINTS" id="PR00722">
    <property type="entry name" value="CHYMOTRYPSIN"/>
</dbReference>
<dbReference type="SUPFAM" id="SSF50494">
    <property type="entry name" value="Trypsin-like serine proteases"/>
    <property type="match status" value="1"/>
</dbReference>
<dbReference type="PANTHER" id="PTHR24276:SF91">
    <property type="entry name" value="AT26814P-RELATED"/>
    <property type="match status" value="1"/>
</dbReference>